<gene>
    <name evidence="1" type="ORF">L9F63_024294</name>
</gene>
<reference evidence="1" key="1">
    <citation type="journal article" date="2023" name="IScience">
        <title>Live-bearing cockroach genome reveals convergent evolutionary mechanisms linked to viviparity in insects and beyond.</title>
        <authorList>
            <person name="Fouks B."/>
            <person name="Harrison M.C."/>
            <person name="Mikhailova A.A."/>
            <person name="Marchal E."/>
            <person name="English S."/>
            <person name="Carruthers M."/>
            <person name="Jennings E.C."/>
            <person name="Chiamaka E.L."/>
            <person name="Frigard R.A."/>
            <person name="Pippel M."/>
            <person name="Attardo G.M."/>
            <person name="Benoit J.B."/>
            <person name="Bornberg-Bauer E."/>
            <person name="Tobe S.S."/>
        </authorList>
    </citation>
    <scope>NUCLEOTIDE SEQUENCE</scope>
    <source>
        <strain evidence="1">Stay&amp;Tobe</strain>
    </source>
</reference>
<protein>
    <submittedName>
        <fullName evidence="1">Uncharacterized protein</fullName>
    </submittedName>
</protein>
<dbReference type="Proteomes" id="UP001233999">
    <property type="component" value="Unassembled WGS sequence"/>
</dbReference>
<proteinExistence type="predicted"/>
<evidence type="ECO:0000313" key="1">
    <source>
        <dbReference type="EMBL" id="KAJ9580528.1"/>
    </source>
</evidence>
<sequence length="147" mass="17236">MGKDYKDNKRLQSLCYDTLYQVSDMCADVINDMLGDEAKFFKQKIDATFNLTLYTYYTYESNGRDPADPKISEGMEWDKCMNKSCEEGCTQAVKEAEDKDYQTYEELLGYCKTACENIIEGVQIFLDEKKSSNKKTYYDFLSFLRFR</sequence>
<dbReference type="EMBL" id="JASPKZ010008287">
    <property type="protein sequence ID" value="KAJ9580528.1"/>
    <property type="molecule type" value="Genomic_DNA"/>
</dbReference>
<evidence type="ECO:0000313" key="2">
    <source>
        <dbReference type="Proteomes" id="UP001233999"/>
    </source>
</evidence>
<reference evidence="1" key="2">
    <citation type="submission" date="2023-05" db="EMBL/GenBank/DDBJ databases">
        <authorList>
            <person name="Fouks B."/>
        </authorList>
    </citation>
    <scope>NUCLEOTIDE SEQUENCE</scope>
    <source>
        <strain evidence="1">Stay&amp;Tobe</strain>
        <tissue evidence="1">Testes</tissue>
    </source>
</reference>
<name>A0AAD8E7Z4_DIPPU</name>
<comment type="caution">
    <text evidence="1">The sequence shown here is derived from an EMBL/GenBank/DDBJ whole genome shotgun (WGS) entry which is preliminary data.</text>
</comment>
<accession>A0AAD8E7Z4</accession>
<dbReference type="AlphaFoldDB" id="A0AAD8E7Z4"/>
<organism evidence="1 2">
    <name type="scientific">Diploptera punctata</name>
    <name type="common">Pacific beetle cockroach</name>
    <dbReference type="NCBI Taxonomy" id="6984"/>
    <lineage>
        <taxon>Eukaryota</taxon>
        <taxon>Metazoa</taxon>
        <taxon>Ecdysozoa</taxon>
        <taxon>Arthropoda</taxon>
        <taxon>Hexapoda</taxon>
        <taxon>Insecta</taxon>
        <taxon>Pterygota</taxon>
        <taxon>Neoptera</taxon>
        <taxon>Polyneoptera</taxon>
        <taxon>Dictyoptera</taxon>
        <taxon>Blattodea</taxon>
        <taxon>Blaberoidea</taxon>
        <taxon>Blaberidae</taxon>
        <taxon>Diplopterinae</taxon>
        <taxon>Diploptera</taxon>
    </lineage>
</organism>
<keyword evidence="2" id="KW-1185">Reference proteome</keyword>